<reference evidence="4 5" key="1">
    <citation type="journal article" date="2024" name="G3 (Bethesda)">
        <title>Genome assembly of Hibiscus sabdariffa L. provides insights into metabolisms of medicinal natural products.</title>
        <authorList>
            <person name="Kim T."/>
        </authorList>
    </citation>
    <scope>NUCLEOTIDE SEQUENCE [LARGE SCALE GENOMIC DNA]</scope>
    <source>
        <strain evidence="4">TK-2024</strain>
        <tissue evidence="4">Old leaves</tissue>
    </source>
</reference>
<proteinExistence type="predicted"/>
<dbReference type="EMBL" id="JBBPBN010000001">
    <property type="protein sequence ID" value="KAK9046473.1"/>
    <property type="molecule type" value="Genomic_DNA"/>
</dbReference>
<feature type="domain" description="CCHC-type" evidence="3">
    <location>
        <begin position="271"/>
        <end position="285"/>
    </location>
</feature>
<dbReference type="InterPro" id="IPR036875">
    <property type="entry name" value="Znf_CCHC_sf"/>
</dbReference>
<dbReference type="InterPro" id="IPR001878">
    <property type="entry name" value="Znf_CCHC"/>
</dbReference>
<feature type="region of interest" description="Disordered" evidence="2">
    <location>
        <begin position="287"/>
        <end position="347"/>
    </location>
</feature>
<organism evidence="4 5">
    <name type="scientific">Hibiscus sabdariffa</name>
    <name type="common">roselle</name>
    <dbReference type="NCBI Taxonomy" id="183260"/>
    <lineage>
        <taxon>Eukaryota</taxon>
        <taxon>Viridiplantae</taxon>
        <taxon>Streptophyta</taxon>
        <taxon>Embryophyta</taxon>
        <taxon>Tracheophyta</taxon>
        <taxon>Spermatophyta</taxon>
        <taxon>Magnoliopsida</taxon>
        <taxon>eudicotyledons</taxon>
        <taxon>Gunneridae</taxon>
        <taxon>Pentapetalae</taxon>
        <taxon>rosids</taxon>
        <taxon>malvids</taxon>
        <taxon>Malvales</taxon>
        <taxon>Malvaceae</taxon>
        <taxon>Malvoideae</taxon>
        <taxon>Hibiscus</taxon>
    </lineage>
</organism>
<dbReference type="Proteomes" id="UP001396334">
    <property type="component" value="Unassembled WGS sequence"/>
</dbReference>
<feature type="region of interest" description="Disordered" evidence="2">
    <location>
        <begin position="370"/>
        <end position="390"/>
    </location>
</feature>
<protein>
    <recommendedName>
        <fullName evidence="3">CCHC-type domain-containing protein</fullName>
    </recommendedName>
</protein>
<evidence type="ECO:0000313" key="4">
    <source>
        <dbReference type="EMBL" id="KAK9046473.1"/>
    </source>
</evidence>
<dbReference type="InterPro" id="IPR025558">
    <property type="entry name" value="DUF4283"/>
</dbReference>
<evidence type="ECO:0000256" key="2">
    <source>
        <dbReference type="SAM" id="MobiDB-lite"/>
    </source>
</evidence>
<feature type="compositionally biased region" description="Acidic residues" evidence="2">
    <location>
        <begin position="57"/>
        <end position="67"/>
    </location>
</feature>
<keyword evidence="5" id="KW-1185">Reference proteome</keyword>
<dbReference type="PROSITE" id="PS50158">
    <property type="entry name" value="ZF_CCHC"/>
    <property type="match status" value="1"/>
</dbReference>
<dbReference type="PANTHER" id="PTHR31286">
    <property type="entry name" value="GLYCINE-RICH CELL WALL STRUCTURAL PROTEIN 1.8-LIKE"/>
    <property type="match status" value="1"/>
</dbReference>
<name>A0ABR2U9T2_9ROSI</name>
<accession>A0ABR2U9T2</accession>
<comment type="caution">
    <text evidence="4">The sequence shown here is derived from an EMBL/GenBank/DDBJ whole genome shotgun (WGS) entry which is preliminary data.</text>
</comment>
<sequence length="482" mass="54066">METLAVDPRNPKKPRRQDDDPPDKGGSFAAPTPSFRQPTEKITAPNASCKDMLMGESNEDPMMDNKPDDDEDIEILEGDVVRTIVDGLISIQFSQRIQTLAEKSLDRTIVLKLLGRNIGYSTLKNKIQDMWKPKREIKLMDIENGYFLASFYSQEDFLPVLADGPWTVFGHYLTVEPWTPDFSPTQPHPSKVVAWIRLPGLPATLYKRSLIEEIGNCIGPVIRIDYQTENGCRERFARMAIRIDLNKPLVSKLLVNGKIQVVEYESLPTICFNCGKYGHLSETCPGNPSIAKDNDPTPPEPMQPHDSVSSAYGPWMQVDKRQRRPIRKPQTKEHKQADKGLMGSRFNPIYEDDEDLQTTDGLQGDVDVLAPSPTKSIRPDHKQKGKQPTVYKHPRAIHTNHLGKSRHSAVVLSENTEPSPCLVIDAPGNHQLSDNPLILGDPPYTYTNKHPTPAAFGAHQDQAKPRTTAIVPVETYEAEMLD</sequence>
<dbReference type="InterPro" id="IPR040256">
    <property type="entry name" value="At4g02000-like"/>
</dbReference>
<evidence type="ECO:0000313" key="5">
    <source>
        <dbReference type="Proteomes" id="UP001396334"/>
    </source>
</evidence>
<evidence type="ECO:0000256" key="1">
    <source>
        <dbReference type="PROSITE-ProRule" id="PRU00047"/>
    </source>
</evidence>
<keyword evidence="1" id="KW-0863">Zinc-finger</keyword>
<feature type="region of interest" description="Disordered" evidence="2">
    <location>
        <begin position="1"/>
        <end position="67"/>
    </location>
</feature>
<dbReference type="SMART" id="SM00343">
    <property type="entry name" value="ZnF_C2HC"/>
    <property type="match status" value="1"/>
</dbReference>
<keyword evidence="1" id="KW-0862">Zinc</keyword>
<gene>
    <name evidence="4" type="ORF">V6N11_052360</name>
</gene>
<dbReference type="Pfam" id="PF14111">
    <property type="entry name" value="DUF4283"/>
    <property type="match status" value="1"/>
</dbReference>
<keyword evidence="1" id="KW-0479">Metal-binding</keyword>
<dbReference type="SUPFAM" id="SSF57756">
    <property type="entry name" value="Retrovirus zinc finger-like domains"/>
    <property type="match status" value="1"/>
</dbReference>
<evidence type="ECO:0000259" key="3">
    <source>
        <dbReference type="PROSITE" id="PS50158"/>
    </source>
</evidence>
<dbReference type="PANTHER" id="PTHR31286:SF173">
    <property type="entry name" value="DUF4283 DOMAIN-CONTAINING PROTEIN"/>
    <property type="match status" value="1"/>
</dbReference>